<proteinExistence type="predicted"/>
<organism evidence="2 3">
    <name type="scientific">Pomacea canaliculata</name>
    <name type="common">Golden apple snail</name>
    <dbReference type="NCBI Taxonomy" id="400727"/>
    <lineage>
        <taxon>Eukaryota</taxon>
        <taxon>Metazoa</taxon>
        <taxon>Spiralia</taxon>
        <taxon>Lophotrochozoa</taxon>
        <taxon>Mollusca</taxon>
        <taxon>Gastropoda</taxon>
        <taxon>Caenogastropoda</taxon>
        <taxon>Architaenioglossa</taxon>
        <taxon>Ampullarioidea</taxon>
        <taxon>Ampullariidae</taxon>
        <taxon>Pomacea</taxon>
    </lineage>
</organism>
<gene>
    <name evidence="2" type="ORF">C0Q70_08408</name>
</gene>
<feature type="region of interest" description="Disordered" evidence="1">
    <location>
        <begin position="201"/>
        <end position="295"/>
    </location>
</feature>
<reference evidence="2 3" key="1">
    <citation type="submission" date="2018-04" db="EMBL/GenBank/DDBJ databases">
        <title>The genome of golden apple snail Pomacea canaliculata provides insight into stress tolerance and invasive adaptation.</title>
        <authorList>
            <person name="Liu C."/>
            <person name="Liu B."/>
            <person name="Ren Y."/>
            <person name="Zhang Y."/>
            <person name="Wang H."/>
            <person name="Li S."/>
            <person name="Jiang F."/>
            <person name="Yin L."/>
            <person name="Zhang G."/>
            <person name="Qian W."/>
            <person name="Fan W."/>
        </authorList>
    </citation>
    <scope>NUCLEOTIDE SEQUENCE [LARGE SCALE GENOMIC DNA]</scope>
    <source>
        <strain evidence="2">SZHN2017</strain>
        <tissue evidence="2">Muscle</tissue>
    </source>
</reference>
<feature type="compositionally biased region" description="Acidic residues" evidence="1">
    <location>
        <begin position="1"/>
        <end position="12"/>
    </location>
</feature>
<dbReference type="EMBL" id="PZQS01000004">
    <property type="protein sequence ID" value="PVD32961.1"/>
    <property type="molecule type" value="Genomic_DNA"/>
</dbReference>
<evidence type="ECO:0000313" key="2">
    <source>
        <dbReference type="EMBL" id="PVD32961.1"/>
    </source>
</evidence>
<dbReference type="AlphaFoldDB" id="A0A2T7PHQ9"/>
<evidence type="ECO:0000313" key="3">
    <source>
        <dbReference type="Proteomes" id="UP000245119"/>
    </source>
</evidence>
<evidence type="ECO:0000256" key="1">
    <source>
        <dbReference type="SAM" id="MobiDB-lite"/>
    </source>
</evidence>
<feature type="compositionally biased region" description="Polar residues" evidence="1">
    <location>
        <begin position="228"/>
        <end position="238"/>
    </location>
</feature>
<feature type="region of interest" description="Disordered" evidence="1">
    <location>
        <begin position="1"/>
        <end position="48"/>
    </location>
</feature>
<dbReference type="Proteomes" id="UP000245119">
    <property type="component" value="Linkage Group LG4"/>
</dbReference>
<feature type="compositionally biased region" description="Basic and acidic residues" evidence="1">
    <location>
        <begin position="247"/>
        <end position="273"/>
    </location>
</feature>
<accession>A0A2T7PHQ9</accession>
<name>A0A2T7PHQ9_POMCA</name>
<keyword evidence="3" id="KW-1185">Reference proteome</keyword>
<comment type="caution">
    <text evidence="2">The sequence shown here is derived from an EMBL/GenBank/DDBJ whole genome shotgun (WGS) entry which is preliminary data.</text>
</comment>
<sequence>MDGLDADEEWSDASEGAVKSGSATGELKANEATATHPRPPSAARLKSPSPLLTLSWQLKSTGSSDTGFGTGSSRVVVAPDAVQQKEKVAGLAQMYTDPGLTDAATDDDTVGDRLVTDDQPSDLDSLAAAKIDNRFKEIMSRKKGSPSPVSFLHKVSSPSFLSQQEPQFLSLVRLPTGYTTDNESIKTEDFESRFRSLLVTSDGNMVAEPEQASTPRLLGRGSKGKIPGTSTPRKSILSSRGAAKADATSKADVDKTGDGLKRETTVKWPEETARGPTASLATQSADSAPGNLLPG</sequence>
<dbReference type="OrthoDB" id="6158625at2759"/>
<protein>
    <submittedName>
        <fullName evidence="2">Uncharacterized protein</fullName>
    </submittedName>
</protein>